<organism evidence="2 3">
    <name type="scientific">Microbacterium oxydans</name>
    <dbReference type="NCBI Taxonomy" id="82380"/>
    <lineage>
        <taxon>Bacteria</taxon>
        <taxon>Bacillati</taxon>
        <taxon>Actinomycetota</taxon>
        <taxon>Actinomycetes</taxon>
        <taxon>Micrococcales</taxon>
        <taxon>Microbacteriaceae</taxon>
        <taxon>Microbacterium</taxon>
    </lineage>
</organism>
<comment type="caution">
    <text evidence="2">The sequence shown here is derived from an EMBL/GenBank/DDBJ whole genome shotgun (WGS) entry which is preliminary data.</text>
</comment>
<evidence type="ECO:0000313" key="3">
    <source>
        <dbReference type="Proteomes" id="UP000033640"/>
    </source>
</evidence>
<protein>
    <submittedName>
        <fullName evidence="2">Uncharacterized protein</fullName>
    </submittedName>
</protein>
<sequence length="36" mass="3892">MPWRSCIGSVLDIIYLALTLALFALVSLIATGVEKL</sequence>
<evidence type="ECO:0000256" key="1">
    <source>
        <dbReference type="SAM" id="Phobius"/>
    </source>
</evidence>
<dbReference type="AlphaFoldDB" id="A0A0F0LDA2"/>
<dbReference type="PATRIC" id="fig|82380.11.peg.591"/>
<keyword evidence="1" id="KW-0812">Transmembrane</keyword>
<gene>
    <name evidence="2" type="ORF">RS83_00574</name>
</gene>
<feature type="transmembrane region" description="Helical" evidence="1">
    <location>
        <begin position="13"/>
        <end position="33"/>
    </location>
</feature>
<accession>A0A0F0LDA2</accession>
<reference evidence="2 3" key="1">
    <citation type="submission" date="2015-02" db="EMBL/GenBank/DDBJ databases">
        <title>Draft genome sequences of ten Microbacterium spp. with emphasis on heavy metal contaminated environments.</title>
        <authorList>
            <person name="Corretto E."/>
        </authorList>
    </citation>
    <scope>NUCLEOTIDE SEQUENCE [LARGE SCALE GENOMIC DNA]</scope>
    <source>
        <strain evidence="2 3">BEL4b</strain>
    </source>
</reference>
<proteinExistence type="predicted"/>
<evidence type="ECO:0000313" key="2">
    <source>
        <dbReference type="EMBL" id="KJL31123.1"/>
    </source>
</evidence>
<dbReference type="EMBL" id="JYIW01000017">
    <property type="protein sequence ID" value="KJL31123.1"/>
    <property type="molecule type" value="Genomic_DNA"/>
</dbReference>
<keyword evidence="1" id="KW-1133">Transmembrane helix</keyword>
<keyword evidence="1" id="KW-0472">Membrane</keyword>
<dbReference type="Proteomes" id="UP000033640">
    <property type="component" value="Unassembled WGS sequence"/>
</dbReference>
<name>A0A0F0LDA2_9MICO</name>